<dbReference type="SUPFAM" id="SSF53448">
    <property type="entry name" value="Nucleotide-diphospho-sugar transferases"/>
    <property type="match status" value="1"/>
</dbReference>
<dbReference type="InterPro" id="IPR000772">
    <property type="entry name" value="Ricin_B_lectin"/>
</dbReference>
<comment type="subcellular location">
    <subcellularLocation>
        <location evidence="2 13">Golgi apparatus membrane</location>
        <topology evidence="2 13">Single-pass type II membrane protein</topology>
    </subcellularLocation>
</comment>
<dbReference type="GO" id="GO:0008593">
    <property type="term" value="P:regulation of Notch signaling pathway"/>
    <property type="evidence" value="ECO:0007669"/>
    <property type="project" value="TreeGrafter"/>
</dbReference>
<dbReference type="InterPro" id="IPR029044">
    <property type="entry name" value="Nucleotide-diphossugar_trans"/>
</dbReference>
<dbReference type="GO" id="GO:0030246">
    <property type="term" value="F:carbohydrate binding"/>
    <property type="evidence" value="ECO:0007669"/>
    <property type="project" value="UniProtKB-KW"/>
</dbReference>
<keyword evidence="5 13" id="KW-0430">Lectin</keyword>
<evidence type="ECO:0000256" key="2">
    <source>
        <dbReference type="ARBA" id="ARBA00004323"/>
    </source>
</evidence>
<evidence type="ECO:0000256" key="9">
    <source>
        <dbReference type="ARBA" id="ARBA00023136"/>
    </source>
</evidence>
<dbReference type="AlphaFoldDB" id="A0A8S1DD15"/>
<dbReference type="GO" id="GO:0004653">
    <property type="term" value="F:polypeptide N-acetylgalactosaminyltransferase activity"/>
    <property type="evidence" value="ECO:0007669"/>
    <property type="project" value="TreeGrafter"/>
</dbReference>
<dbReference type="CDD" id="cd23440">
    <property type="entry name" value="beta-trefoil_Ricin_GALNT11"/>
    <property type="match status" value="1"/>
</dbReference>
<gene>
    <name evidence="15" type="ORF">CLODIP_2_CD14923</name>
</gene>
<comment type="similarity">
    <text evidence="3 13">Belongs to the glycosyltransferase 2 family. GalNAc-T subfamily.</text>
</comment>
<dbReference type="Pfam" id="PF00652">
    <property type="entry name" value="Ricin_B_lectin"/>
    <property type="match status" value="1"/>
</dbReference>
<comment type="cofactor">
    <cofactor evidence="1 13">
        <name>Mn(2+)</name>
        <dbReference type="ChEBI" id="CHEBI:29035"/>
    </cofactor>
</comment>
<comment type="pathway">
    <text evidence="13">Protein modification; protein glycosylation.</text>
</comment>
<keyword evidence="16" id="KW-1185">Reference proteome</keyword>
<dbReference type="FunFam" id="3.90.550.10:FF:000053">
    <property type="entry name" value="Polypeptide N-acetylgalactosaminyltransferase"/>
    <property type="match status" value="1"/>
</dbReference>
<dbReference type="GO" id="GO:0000139">
    <property type="term" value="C:Golgi membrane"/>
    <property type="evidence" value="ECO:0007669"/>
    <property type="project" value="UniProtKB-SubCell"/>
</dbReference>
<dbReference type="PANTHER" id="PTHR11675:SF63">
    <property type="entry name" value="POLYPEPTIDE N-ACETYLGALACTOSAMINYLTRANSFERASE"/>
    <property type="match status" value="1"/>
</dbReference>
<keyword evidence="6" id="KW-0735">Signal-anchor</keyword>
<dbReference type="EMBL" id="CADEPI010000117">
    <property type="protein sequence ID" value="CAB3375723.1"/>
    <property type="molecule type" value="Genomic_DNA"/>
</dbReference>
<evidence type="ECO:0000256" key="13">
    <source>
        <dbReference type="RuleBase" id="RU361242"/>
    </source>
</evidence>
<organism evidence="15 16">
    <name type="scientific">Cloeon dipterum</name>
    <dbReference type="NCBI Taxonomy" id="197152"/>
    <lineage>
        <taxon>Eukaryota</taxon>
        <taxon>Metazoa</taxon>
        <taxon>Ecdysozoa</taxon>
        <taxon>Arthropoda</taxon>
        <taxon>Hexapoda</taxon>
        <taxon>Insecta</taxon>
        <taxon>Pterygota</taxon>
        <taxon>Palaeoptera</taxon>
        <taxon>Ephemeroptera</taxon>
        <taxon>Pisciforma</taxon>
        <taxon>Baetidae</taxon>
        <taxon>Cloeon</taxon>
    </lineage>
</organism>
<evidence type="ECO:0000256" key="1">
    <source>
        <dbReference type="ARBA" id="ARBA00001936"/>
    </source>
</evidence>
<dbReference type="GO" id="GO:0006493">
    <property type="term" value="P:protein O-linked glycosylation"/>
    <property type="evidence" value="ECO:0007669"/>
    <property type="project" value="TreeGrafter"/>
</dbReference>
<dbReference type="OrthoDB" id="9982049at2759"/>
<sequence length="624" mass="71417">MRSNITVKIVGGPRKCNSFLLGVVFASVTWTVIIILYSRLVKESNLNSGRLSPQPSSLMVVHEFLPKDAHNKGNVEGEDKHQKMLAQLQPKKLENEIGMVRSLEEQRIRDQGYKNHAFNTLVSHKLGYHREIPDTRNALCADQKYPDELPSASIVICFFNEDLHTLLRSVHSVIDRSPKKLIHEIILVDDNSNLDNIHHEIEAYCKVHLPIVMVVKTPRREGLIRARMFGAKKASGDVLVFLDSHIEVNRDWLQPLLARIQEDPKSVVTPIIDIINADTFQYTPSPLVRGGFNWGLHFKWENVPQWNLENAADFVKPIKSPTMAGGLFAMKREYFEELGAYDSGMNIWGGENLELSFRVWMCGGHLEIMPCSRVGHVFRRRRPYGAPDGEDTMTRNSLRVAHVWMDDYKDYFFKVRPDARHLSYGDISLRLKLRENLQCKSFDWYLKNVYPELSLPSSEKESNRLKNKWQALDPGGKKKFQPWHARQRNYISQYQIRLTGSNLCVQSEKDVKTKGSYLNLQPCLRVKSQMWYETDRHELVLAQLLCLDGTGDTPRLSKCHEMGGLQEWQHPGKVETAIYNMAAGTCLGSDDPSKGNRVTMELCTKPTAAKWDLVVARKALEPTP</sequence>
<keyword evidence="9 13" id="KW-0472">Membrane</keyword>
<keyword evidence="8 13" id="KW-0333">Golgi apparatus</keyword>
<evidence type="ECO:0000259" key="14">
    <source>
        <dbReference type="SMART" id="SM00458"/>
    </source>
</evidence>
<dbReference type="Proteomes" id="UP000494165">
    <property type="component" value="Unassembled WGS sequence"/>
</dbReference>
<dbReference type="PANTHER" id="PTHR11675">
    <property type="entry name" value="N-ACETYLGALACTOSAMINYLTRANSFERASE"/>
    <property type="match status" value="1"/>
</dbReference>
<proteinExistence type="inferred from homology"/>
<evidence type="ECO:0000313" key="15">
    <source>
        <dbReference type="EMBL" id="CAB3375723.1"/>
    </source>
</evidence>
<evidence type="ECO:0000256" key="11">
    <source>
        <dbReference type="ARBA" id="ARBA00023180"/>
    </source>
</evidence>
<evidence type="ECO:0000256" key="10">
    <source>
        <dbReference type="ARBA" id="ARBA00023157"/>
    </source>
</evidence>
<keyword evidence="12 13" id="KW-0464">Manganese</keyword>
<keyword evidence="7 13" id="KW-1133">Transmembrane helix</keyword>
<evidence type="ECO:0000256" key="12">
    <source>
        <dbReference type="ARBA" id="ARBA00023211"/>
    </source>
</evidence>
<feature type="transmembrane region" description="Helical" evidence="13">
    <location>
        <begin position="20"/>
        <end position="40"/>
    </location>
</feature>
<dbReference type="Pfam" id="PF00535">
    <property type="entry name" value="Glycos_transf_2"/>
    <property type="match status" value="1"/>
</dbReference>
<feature type="domain" description="Ricin B lectin" evidence="14">
    <location>
        <begin position="493"/>
        <end position="614"/>
    </location>
</feature>
<comment type="caution">
    <text evidence="15">The sequence shown here is derived from an EMBL/GenBank/DDBJ whole genome shotgun (WGS) entry which is preliminary data.</text>
</comment>
<keyword evidence="4 13" id="KW-0812">Transmembrane</keyword>
<evidence type="ECO:0000256" key="5">
    <source>
        <dbReference type="ARBA" id="ARBA00022734"/>
    </source>
</evidence>
<name>A0A8S1DD15_9INSE</name>
<reference evidence="15 16" key="1">
    <citation type="submission" date="2020-04" db="EMBL/GenBank/DDBJ databases">
        <authorList>
            <person name="Alioto T."/>
            <person name="Alioto T."/>
            <person name="Gomez Garrido J."/>
        </authorList>
    </citation>
    <scope>NUCLEOTIDE SEQUENCE [LARGE SCALE GENOMIC DNA]</scope>
</reference>
<dbReference type="InterPro" id="IPR045885">
    <property type="entry name" value="GalNAc-T"/>
</dbReference>
<dbReference type="InterPro" id="IPR001173">
    <property type="entry name" value="Glyco_trans_2-like"/>
</dbReference>
<keyword evidence="13" id="KW-0328">Glycosyltransferase</keyword>
<dbReference type="PROSITE" id="PS50231">
    <property type="entry name" value="RICIN_B_LECTIN"/>
    <property type="match status" value="1"/>
</dbReference>
<dbReference type="SUPFAM" id="SSF50370">
    <property type="entry name" value="Ricin B-like lectins"/>
    <property type="match status" value="1"/>
</dbReference>
<evidence type="ECO:0000256" key="4">
    <source>
        <dbReference type="ARBA" id="ARBA00022692"/>
    </source>
</evidence>
<dbReference type="SMART" id="SM00458">
    <property type="entry name" value="RICIN"/>
    <property type="match status" value="1"/>
</dbReference>
<evidence type="ECO:0000256" key="8">
    <source>
        <dbReference type="ARBA" id="ARBA00023034"/>
    </source>
</evidence>
<dbReference type="GO" id="GO:0005112">
    <property type="term" value="F:Notch binding"/>
    <property type="evidence" value="ECO:0007669"/>
    <property type="project" value="TreeGrafter"/>
</dbReference>
<protein>
    <recommendedName>
        <fullName evidence="13">Polypeptide N-acetylgalactosaminyltransferase</fullName>
        <ecNumber evidence="13">2.4.1.-</ecNumber>
    </recommendedName>
    <alternativeName>
        <fullName evidence="13">Protein-UDP acetylgalactosaminyltransferase</fullName>
    </alternativeName>
</protein>
<evidence type="ECO:0000313" key="16">
    <source>
        <dbReference type="Proteomes" id="UP000494165"/>
    </source>
</evidence>
<dbReference type="EC" id="2.4.1.-" evidence="13"/>
<evidence type="ECO:0000256" key="7">
    <source>
        <dbReference type="ARBA" id="ARBA00022989"/>
    </source>
</evidence>
<evidence type="ECO:0000256" key="6">
    <source>
        <dbReference type="ARBA" id="ARBA00022968"/>
    </source>
</evidence>
<evidence type="ECO:0000256" key="3">
    <source>
        <dbReference type="ARBA" id="ARBA00005680"/>
    </source>
</evidence>
<dbReference type="Gene3D" id="3.90.550.10">
    <property type="entry name" value="Spore Coat Polysaccharide Biosynthesis Protein SpsA, Chain A"/>
    <property type="match status" value="1"/>
</dbReference>
<dbReference type="Gene3D" id="2.80.10.50">
    <property type="match status" value="1"/>
</dbReference>
<keyword evidence="10 13" id="KW-1015">Disulfide bond</keyword>
<keyword evidence="11" id="KW-0325">Glycoprotein</keyword>
<dbReference type="CDD" id="cd02510">
    <property type="entry name" value="pp-GalNAc-T"/>
    <property type="match status" value="1"/>
</dbReference>
<dbReference type="InterPro" id="IPR035992">
    <property type="entry name" value="Ricin_B-like_lectins"/>
</dbReference>
<keyword evidence="13" id="KW-0808">Transferase</keyword>
<accession>A0A8S1DD15</accession>